<dbReference type="RefSeq" id="WP_345005662.1">
    <property type="nucleotide sequence ID" value="NZ_BAABCY010000050.1"/>
</dbReference>
<protein>
    <recommendedName>
        <fullName evidence="3">Outer membrane protein beta-barrel domain-containing protein</fullName>
    </recommendedName>
</protein>
<proteinExistence type="predicted"/>
<dbReference type="Proteomes" id="UP001500954">
    <property type="component" value="Unassembled WGS sequence"/>
</dbReference>
<evidence type="ECO:0000313" key="2">
    <source>
        <dbReference type="Proteomes" id="UP001500954"/>
    </source>
</evidence>
<accession>A0ABP6XL91</accession>
<keyword evidence="2" id="KW-1185">Reference proteome</keyword>
<gene>
    <name evidence="1" type="ORF">GCM10022395_18340</name>
</gene>
<evidence type="ECO:0000313" key="1">
    <source>
        <dbReference type="EMBL" id="GAA3568897.1"/>
    </source>
</evidence>
<comment type="caution">
    <text evidence="1">The sequence shown here is derived from an EMBL/GenBank/DDBJ whole genome shotgun (WGS) entry which is preliminary data.</text>
</comment>
<reference evidence="2" key="1">
    <citation type="journal article" date="2019" name="Int. J. Syst. Evol. Microbiol.">
        <title>The Global Catalogue of Microorganisms (GCM) 10K type strain sequencing project: providing services to taxonomists for standard genome sequencing and annotation.</title>
        <authorList>
            <consortium name="The Broad Institute Genomics Platform"/>
            <consortium name="The Broad Institute Genome Sequencing Center for Infectious Disease"/>
            <person name="Wu L."/>
            <person name="Ma J."/>
        </authorList>
    </citation>
    <scope>NUCLEOTIDE SEQUENCE [LARGE SCALE GENOMIC DNA]</scope>
    <source>
        <strain evidence="2">JCM 17111</strain>
    </source>
</reference>
<name>A0ABP6XL91_9FLAO</name>
<dbReference type="EMBL" id="BAABCY010000050">
    <property type="protein sequence ID" value="GAA3568897.1"/>
    <property type="molecule type" value="Genomic_DNA"/>
</dbReference>
<evidence type="ECO:0008006" key="3">
    <source>
        <dbReference type="Google" id="ProtNLM"/>
    </source>
</evidence>
<sequence>MGDQNGITGFELAIKGIRNIENLFISISSFKVPSIRQVDFTNVGANWRGAFNYSHTNETILSTIRATNIKLGYPVIGRSFIVTAGLGSYKLDYKNIKQNGSEEVILNRVTLAPDELFTFDDEETLYGDQDATLEYGPVLGASFDLGPLLLAFDYHFIEHLKTKYTLSALINLGFFLR</sequence>
<organism evidence="1 2">
    <name type="scientific">Snuella lapsa</name>
    <dbReference type="NCBI Taxonomy" id="870481"/>
    <lineage>
        <taxon>Bacteria</taxon>
        <taxon>Pseudomonadati</taxon>
        <taxon>Bacteroidota</taxon>
        <taxon>Flavobacteriia</taxon>
        <taxon>Flavobacteriales</taxon>
        <taxon>Flavobacteriaceae</taxon>
        <taxon>Snuella</taxon>
    </lineage>
</organism>